<reference evidence="3" key="1">
    <citation type="submission" date="2016-10" db="EMBL/GenBank/DDBJ databases">
        <authorList>
            <person name="Varghese N."/>
            <person name="Submissions S."/>
        </authorList>
    </citation>
    <scope>NUCLEOTIDE SEQUENCE [LARGE SCALE GENOMIC DNA]</scope>
    <source>
        <strain evidence="3">DSM 19083</strain>
    </source>
</reference>
<keyword evidence="1" id="KW-1133">Transmembrane helix</keyword>
<dbReference type="Proteomes" id="UP000198520">
    <property type="component" value="Unassembled WGS sequence"/>
</dbReference>
<accession>A0A1I2GZL2</accession>
<organism evidence="2 3">
    <name type="scientific">Flavimobilis marinus</name>
    <dbReference type="NCBI Taxonomy" id="285351"/>
    <lineage>
        <taxon>Bacteria</taxon>
        <taxon>Bacillati</taxon>
        <taxon>Actinomycetota</taxon>
        <taxon>Actinomycetes</taxon>
        <taxon>Micrococcales</taxon>
        <taxon>Jonesiaceae</taxon>
        <taxon>Flavimobilis</taxon>
    </lineage>
</organism>
<feature type="transmembrane region" description="Helical" evidence="1">
    <location>
        <begin position="167"/>
        <end position="184"/>
    </location>
</feature>
<gene>
    <name evidence="2" type="ORF">SAMN04488035_2079</name>
</gene>
<protein>
    <submittedName>
        <fullName evidence="2">Tight adherence protein B</fullName>
    </submittedName>
</protein>
<evidence type="ECO:0000256" key="1">
    <source>
        <dbReference type="SAM" id="Phobius"/>
    </source>
</evidence>
<evidence type="ECO:0000313" key="3">
    <source>
        <dbReference type="Proteomes" id="UP000198520"/>
    </source>
</evidence>
<dbReference type="STRING" id="285351.SAMN04488035_2079"/>
<dbReference type="EMBL" id="FONZ01000003">
    <property type="protein sequence ID" value="SFF22583.1"/>
    <property type="molecule type" value="Genomic_DNA"/>
</dbReference>
<sequence>MSAGVGVLVGLAVLVGSGAALGRTSVLVERTGRGGLLAPLRRARPQSDDGERTLETVTTAVAALLRSGTAPAQAWWTAVRVPADHRGVPDADALVDAVAGTSRRRRGHDAGLRRQAAGVVAACAVAAEVGASLAPVLDAVGSAVVVAEEERAAREGALAGPRATARLLGWLPVGGLVVGTLLGVDLPGVVVGGGLGATSLVAGLVLMVAGRAWTRRLVARAAGERDGRGR</sequence>
<keyword evidence="1" id="KW-0472">Membrane</keyword>
<name>A0A1I2GZL2_9MICO</name>
<feature type="transmembrane region" description="Helical" evidence="1">
    <location>
        <begin position="190"/>
        <end position="210"/>
    </location>
</feature>
<proteinExistence type="predicted"/>
<keyword evidence="1" id="KW-0812">Transmembrane</keyword>
<keyword evidence="3" id="KW-1185">Reference proteome</keyword>
<dbReference type="AlphaFoldDB" id="A0A1I2GZL2"/>
<evidence type="ECO:0000313" key="2">
    <source>
        <dbReference type="EMBL" id="SFF22583.1"/>
    </source>
</evidence>
<dbReference type="RefSeq" id="WP_093378226.1">
    <property type="nucleotide sequence ID" value="NZ_BNAN01000003.1"/>
</dbReference>